<dbReference type="GO" id="GO:0006974">
    <property type="term" value="P:DNA damage response"/>
    <property type="evidence" value="ECO:0007669"/>
    <property type="project" value="TreeGrafter"/>
</dbReference>
<sequence>MRAITGTIVSSDPCSVKMAGAILSRFAESTTSHLPSSDYATYLRTAADAAKEHRRFLRFLAANCQQGAAYLDADGYEGAVEGEREPGGGEENWGAEVPAGGPHISAEEVKVAVAADEKKSKKRKMKEDPHEDKAVAGVAPHASVEITSEQRKKKEKHSNKELPSLVIVKQEPDLVVEEELVGERKKKKQKHSHKELTSSVKQEPDLVVEEELGSEKKKGKKKKEKGHVKSEEDVVEVQGQIVNNGVAEQGILDEGKKRKKKRHSEEKGESKGVKEEEIMSTAIVLYSEKKKKKRVRVDDDDNGVRTVCFWRRERRELIKDGGDAAAKKVRIGELAAGAKGMVAGEEVGGGSTRGNGVAEIDEGLHSRQLAVYGRETMRRLFASNVLVSGLNGLGAEIAKNLALAGVQSVTLHDEGNVEMWDLSGNFFLTEDDIGKNRAVACVAKLQELNNSVLISALTDELTIGHLSKFQL</sequence>
<feature type="region of interest" description="Disordered" evidence="1">
    <location>
        <begin position="116"/>
        <end position="169"/>
    </location>
</feature>
<gene>
    <name evidence="3" type="ORF">EJB05_07005</name>
</gene>
<dbReference type="Proteomes" id="UP000324897">
    <property type="component" value="Chromosome 5"/>
</dbReference>
<dbReference type="InterPro" id="IPR045886">
    <property type="entry name" value="ThiF/MoeB/HesA"/>
</dbReference>
<reference evidence="3 4" key="1">
    <citation type="journal article" date="2019" name="Sci. Rep.">
        <title>A high-quality genome of Eragrostis curvula grass provides insights into Poaceae evolution and supports new strategies to enhance forage quality.</title>
        <authorList>
            <person name="Carballo J."/>
            <person name="Santos B.A.C.M."/>
            <person name="Zappacosta D."/>
            <person name="Garbus I."/>
            <person name="Selva J.P."/>
            <person name="Gallo C.A."/>
            <person name="Diaz A."/>
            <person name="Albertini E."/>
            <person name="Caccamo M."/>
            <person name="Echenique V."/>
        </authorList>
    </citation>
    <scope>NUCLEOTIDE SEQUENCE [LARGE SCALE GENOMIC DNA]</scope>
    <source>
        <strain evidence="4">cv. Victoria</strain>
        <tissue evidence="3">Leaf</tissue>
    </source>
</reference>
<dbReference type="OrthoDB" id="696879at2759"/>
<evidence type="ECO:0000313" key="3">
    <source>
        <dbReference type="EMBL" id="TVU47405.1"/>
    </source>
</evidence>
<evidence type="ECO:0000259" key="2">
    <source>
        <dbReference type="Pfam" id="PF00899"/>
    </source>
</evidence>
<evidence type="ECO:0000256" key="1">
    <source>
        <dbReference type="SAM" id="MobiDB-lite"/>
    </source>
</evidence>
<proteinExistence type="predicted"/>
<comment type="caution">
    <text evidence="3">The sequence shown here is derived from an EMBL/GenBank/DDBJ whole genome shotgun (WGS) entry which is preliminary data.</text>
</comment>
<name>A0A5J9WHF7_9POAL</name>
<protein>
    <recommendedName>
        <fullName evidence="2">THIF-type NAD/FAD binding fold domain-containing protein</fullName>
    </recommendedName>
</protein>
<accession>A0A5J9WHF7</accession>
<keyword evidence="4" id="KW-1185">Reference proteome</keyword>
<organism evidence="3 4">
    <name type="scientific">Eragrostis curvula</name>
    <name type="common">weeping love grass</name>
    <dbReference type="NCBI Taxonomy" id="38414"/>
    <lineage>
        <taxon>Eukaryota</taxon>
        <taxon>Viridiplantae</taxon>
        <taxon>Streptophyta</taxon>
        <taxon>Embryophyta</taxon>
        <taxon>Tracheophyta</taxon>
        <taxon>Spermatophyta</taxon>
        <taxon>Magnoliopsida</taxon>
        <taxon>Liliopsida</taxon>
        <taxon>Poales</taxon>
        <taxon>Poaceae</taxon>
        <taxon>PACMAD clade</taxon>
        <taxon>Chloridoideae</taxon>
        <taxon>Eragrostideae</taxon>
        <taxon>Eragrostidinae</taxon>
        <taxon>Eragrostis</taxon>
    </lineage>
</organism>
<dbReference type="GO" id="GO:0005737">
    <property type="term" value="C:cytoplasm"/>
    <property type="evidence" value="ECO:0007669"/>
    <property type="project" value="TreeGrafter"/>
</dbReference>
<feature type="compositionally biased region" description="Basic and acidic residues" evidence="1">
    <location>
        <begin position="263"/>
        <end position="274"/>
    </location>
</feature>
<dbReference type="SUPFAM" id="SSF69572">
    <property type="entry name" value="Activating enzymes of the ubiquitin-like proteins"/>
    <property type="match status" value="1"/>
</dbReference>
<dbReference type="InterPro" id="IPR035985">
    <property type="entry name" value="Ubiquitin-activating_enz"/>
</dbReference>
<dbReference type="InterPro" id="IPR000594">
    <property type="entry name" value="ThiF_NAD_FAD-bd"/>
</dbReference>
<dbReference type="GO" id="GO:0005634">
    <property type="term" value="C:nucleus"/>
    <property type="evidence" value="ECO:0007669"/>
    <property type="project" value="TreeGrafter"/>
</dbReference>
<dbReference type="PANTHER" id="PTHR10953">
    <property type="entry name" value="UBIQUITIN-ACTIVATING ENZYME E1"/>
    <property type="match status" value="1"/>
</dbReference>
<feature type="compositionally biased region" description="Basic residues" evidence="1">
    <location>
        <begin position="184"/>
        <end position="193"/>
    </location>
</feature>
<dbReference type="GO" id="GO:0006511">
    <property type="term" value="P:ubiquitin-dependent protein catabolic process"/>
    <property type="evidence" value="ECO:0007669"/>
    <property type="project" value="TreeGrafter"/>
</dbReference>
<dbReference type="Pfam" id="PF00899">
    <property type="entry name" value="ThiF"/>
    <property type="match status" value="1"/>
</dbReference>
<dbReference type="AlphaFoldDB" id="A0A5J9WHF7"/>
<dbReference type="Gene3D" id="3.40.50.720">
    <property type="entry name" value="NAD(P)-binding Rossmann-like Domain"/>
    <property type="match status" value="1"/>
</dbReference>
<feature type="region of interest" description="Disordered" evidence="1">
    <location>
        <begin position="181"/>
        <end position="274"/>
    </location>
</feature>
<dbReference type="EMBL" id="RWGY01000004">
    <property type="protein sequence ID" value="TVU47405.1"/>
    <property type="molecule type" value="Genomic_DNA"/>
</dbReference>
<dbReference type="GO" id="GO:0004839">
    <property type="term" value="F:ubiquitin activating enzyme activity"/>
    <property type="evidence" value="ECO:0007669"/>
    <property type="project" value="TreeGrafter"/>
</dbReference>
<dbReference type="Gramene" id="TVU47405">
    <property type="protein sequence ID" value="TVU47405"/>
    <property type="gene ID" value="EJB05_07005"/>
</dbReference>
<feature type="compositionally biased region" description="Basic and acidic residues" evidence="1">
    <location>
        <begin position="116"/>
        <end position="134"/>
    </location>
</feature>
<feature type="domain" description="THIF-type NAD/FAD binding fold" evidence="2">
    <location>
        <begin position="365"/>
        <end position="462"/>
    </location>
</feature>
<feature type="non-terminal residue" evidence="3">
    <location>
        <position position="1"/>
    </location>
</feature>
<dbReference type="PANTHER" id="PTHR10953:SF215">
    <property type="entry name" value="UBIQUITIN-ACTIVATING ENZYME E1 1"/>
    <property type="match status" value="1"/>
</dbReference>
<feature type="compositionally biased region" description="Basic residues" evidence="1">
    <location>
        <begin position="217"/>
        <end position="226"/>
    </location>
</feature>
<evidence type="ECO:0000313" key="4">
    <source>
        <dbReference type="Proteomes" id="UP000324897"/>
    </source>
</evidence>